<keyword evidence="7" id="KW-1185">Reference proteome</keyword>
<evidence type="ECO:0000256" key="3">
    <source>
        <dbReference type="ARBA" id="ARBA00023163"/>
    </source>
</evidence>
<name>A0ABQ6IUE8_9MICO</name>
<dbReference type="SMART" id="SM00895">
    <property type="entry name" value="FCD"/>
    <property type="match status" value="1"/>
</dbReference>
<dbReference type="Gene3D" id="1.20.120.530">
    <property type="entry name" value="GntR ligand-binding domain-like"/>
    <property type="match status" value="1"/>
</dbReference>
<evidence type="ECO:0000313" key="7">
    <source>
        <dbReference type="Proteomes" id="UP001157126"/>
    </source>
</evidence>
<proteinExistence type="predicted"/>
<evidence type="ECO:0000256" key="1">
    <source>
        <dbReference type="ARBA" id="ARBA00023015"/>
    </source>
</evidence>
<dbReference type="InterPro" id="IPR008920">
    <property type="entry name" value="TF_FadR/GntR_C"/>
</dbReference>
<protein>
    <submittedName>
        <fullName evidence="6">GntR family transcriptional regulator</fullName>
    </submittedName>
</protein>
<evidence type="ECO:0000259" key="5">
    <source>
        <dbReference type="PROSITE" id="PS50949"/>
    </source>
</evidence>
<dbReference type="InterPro" id="IPR011711">
    <property type="entry name" value="GntR_C"/>
</dbReference>
<evidence type="ECO:0000256" key="2">
    <source>
        <dbReference type="ARBA" id="ARBA00023125"/>
    </source>
</evidence>
<dbReference type="InterPro" id="IPR000524">
    <property type="entry name" value="Tscrpt_reg_HTH_GntR"/>
</dbReference>
<dbReference type="PANTHER" id="PTHR43537">
    <property type="entry name" value="TRANSCRIPTIONAL REGULATOR, GNTR FAMILY"/>
    <property type="match status" value="1"/>
</dbReference>
<dbReference type="SUPFAM" id="SSF46785">
    <property type="entry name" value="Winged helix' DNA-binding domain"/>
    <property type="match status" value="1"/>
</dbReference>
<dbReference type="Gene3D" id="1.10.10.10">
    <property type="entry name" value="Winged helix-like DNA-binding domain superfamily/Winged helix DNA-binding domain"/>
    <property type="match status" value="1"/>
</dbReference>
<gene>
    <name evidence="6" type="ORF">GCM10025883_24020</name>
</gene>
<organism evidence="6 7">
    <name type="scientific">Mobilicoccus caccae</name>
    <dbReference type="NCBI Taxonomy" id="1859295"/>
    <lineage>
        <taxon>Bacteria</taxon>
        <taxon>Bacillati</taxon>
        <taxon>Actinomycetota</taxon>
        <taxon>Actinomycetes</taxon>
        <taxon>Micrococcales</taxon>
        <taxon>Dermatophilaceae</taxon>
        <taxon>Mobilicoccus</taxon>
    </lineage>
</organism>
<dbReference type="Proteomes" id="UP001157126">
    <property type="component" value="Unassembled WGS sequence"/>
</dbReference>
<dbReference type="PANTHER" id="PTHR43537:SF45">
    <property type="entry name" value="GNTR FAMILY REGULATORY PROTEIN"/>
    <property type="match status" value="1"/>
</dbReference>
<sequence length="259" mass="27966">MNDGAVMTEQSGDSRKRTRAGGATGPRGGDTFEAHPANPDASPLSPIVRASTPELIAHQLREAIAEGHFVAGQQLLESSLAGSLGVSRGPLREAMQRLTQEGLLVGHRNRGLFVMELDEPAVRDMYLARGAVERAAVEHLIGSGRGESARELLAIVDGMRECSGAPRDVSALDMRFHETLVALTGSPRLMRMHGSLVTQVRMCLAATEITYQRIEDRVGEHGALAEAILAKDAKTADQLLVAHMDDGLRRVLDVRHERT</sequence>
<dbReference type="CDD" id="cd07377">
    <property type="entry name" value="WHTH_GntR"/>
    <property type="match status" value="1"/>
</dbReference>
<feature type="domain" description="HTH gntR-type" evidence="5">
    <location>
        <begin position="50"/>
        <end position="117"/>
    </location>
</feature>
<dbReference type="SUPFAM" id="SSF48008">
    <property type="entry name" value="GntR ligand-binding domain-like"/>
    <property type="match status" value="1"/>
</dbReference>
<dbReference type="EMBL" id="BSUO01000001">
    <property type="protein sequence ID" value="GMA40357.1"/>
    <property type="molecule type" value="Genomic_DNA"/>
</dbReference>
<keyword evidence="2" id="KW-0238">DNA-binding</keyword>
<evidence type="ECO:0000313" key="6">
    <source>
        <dbReference type="EMBL" id="GMA40357.1"/>
    </source>
</evidence>
<dbReference type="InterPro" id="IPR036390">
    <property type="entry name" value="WH_DNA-bd_sf"/>
</dbReference>
<accession>A0ABQ6IUE8</accession>
<dbReference type="SMART" id="SM00345">
    <property type="entry name" value="HTH_GNTR"/>
    <property type="match status" value="1"/>
</dbReference>
<evidence type="ECO:0000256" key="4">
    <source>
        <dbReference type="SAM" id="MobiDB-lite"/>
    </source>
</evidence>
<dbReference type="InterPro" id="IPR036388">
    <property type="entry name" value="WH-like_DNA-bd_sf"/>
</dbReference>
<dbReference type="PROSITE" id="PS50949">
    <property type="entry name" value="HTH_GNTR"/>
    <property type="match status" value="1"/>
</dbReference>
<comment type="caution">
    <text evidence="6">The sequence shown here is derived from an EMBL/GenBank/DDBJ whole genome shotgun (WGS) entry which is preliminary data.</text>
</comment>
<reference evidence="7" key="1">
    <citation type="journal article" date="2019" name="Int. J. Syst. Evol. Microbiol.">
        <title>The Global Catalogue of Microorganisms (GCM) 10K type strain sequencing project: providing services to taxonomists for standard genome sequencing and annotation.</title>
        <authorList>
            <consortium name="The Broad Institute Genomics Platform"/>
            <consortium name="The Broad Institute Genome Sequencing Center for Infectious Disease"/>
            <person name="Wu L."/>
            <person name="Ma J."/>
        </authorList>
    </citation>
    <scope>NUCLEOTIDE SEQUENCE [LARGE SCALE GENOMIC DNA]</scope>
    <source>
        <strain evidence="7">NBRC 113072</strain>
    </source>
</reference>
<keyword evidence="1" id="KW-0805">Transcription regulation</keyword>
<dbReference type="Pfam" id="PF00392">
    <property type="entry name" value="GntR"/>
    <property type="match status" value="1"/>
</dbReference>
<keyword evidence="3" id="KW-0804">Transcription</keyword>
<dbReference type="Pfam" id="PF07729">
    <property type="entry name" value="FCD"/>
    <property type="match status" value="1"/>
</dbReference>
<feature type="region of interest" description="Disordered" evidence="4">
    <location>
        <begin position="1"/>
        <end position="46"/>
    </location>
</feature>